<reference evidence="1" key="1">
    <citation type="submission" date="2023-08" db="EMBL/GenBank/DDBJ databases">
        <authorList>
            <person name="Alioto T."/>
            <person name="Alioto T."/>
            <person name="Gomez Garrido J."/>
        </authorList>
    </citation>
    <scope>NUCLEOTIDE SEQUENCE</scope>
</reference>
<gene>
    <name evidence="1" type="ORF">XNOV1_A035664</name>
</gene>
<evidence type="ECO:0000313" key="1">
    <source>
        <dbReference type="EMBL" id="CAJ1064905.1"/>
    </source>
</evidence>
<name>A0AAV1FVD0_XYRNO</name>
<accession>A0AAV1FVD0</accession>
<keyword evidence="2" id="KW-1185">Reference proteome</keyword>
<dbReference type="Proteomes" id="UP001178508">
    <property type="component" value="Chromosome 10"/>
</dbReference>
<organism evidence="1 2">
    <name type="scientific">Xyrichtys novacula</name>
    <name type="common">Pearly razorfish</name>
    <name type="synonym">Hemipteronotus novacula</name>
    <dbReference type="NCBI Taxonomy" id="13765"/>
    <lineage>
        <taxon>Eukaryota</taxon>
        <taxon>Metazoa</taxon>
        <taxon>Chordata</taxon>
        <taxon>Craniata</taxon>
        <taxon>Vertebrata</taxon>
        <taxon>Euteleostomi</taxon>
        <taxon>Actinopterygii</taxon>
        <taxon>Neopterygii</taxon>
        <taxon>Teleostei</taxon>
        <taxon>Neoteleostei</taxon>
        <taxon>Acanthomorphata</taxon>
        <taxon>Eupercaria</taxon>
        <taxon>Labriformes</taxon>
        <taxon>Labridae</taxon>
        <taxon>Xyrichtys</taxon>
    </lineage>
</organism>
<proteinExistence type="predicted"/>
<sequence>MRGSGRCREVGYKQAACYKNSDDVRRGCEGVFPPEVEGDETARSQPRRRILVFIKRTGRSGRVYVVVTMSCFLSTPRRSCGRGAANLHVNPNMEVKGRQEVEHV</sequence>
<evidence type="ECO:0000313" key="2">
    <source>
        <dbReference type="Proteomes" id="UP001178508"/>
    </source>
</evidence>
<dbReference type="AlphaFoldDB" id="A0AAV1FVD0"/>
<dbReference type="EMBL" id="OY660873">
    <property type="protein sequence ID" value="CAJ1064905.1"/>
    <property type="molecule type" value="Genomic_DNA"/>
</dbReference>
<protein>
    <submittedName>
        <fullName evidence="1">Uncharacterized protein</fullName>
    </submittedName>
</protein>